<dbReference type="Proteomes" id="UP001280415">
    <property type="component" value="Unassembled WGS sequence"/>
</dbReference>
<gene>
    <name evidence="1" type="ORF">R0H03_05615</name>
</gene>
<accession>A0AAW8YPE8</accession>
<protein>
    <submittedName>
        <fullName evidence="1">Uncharacterized protein</fullName>
    </submittedName>
</protein>
<evidence type="ECO:0000313" key="1">
    <source>
        <dbReference type="EMBL" id="MDV2911334.1"/>
    </source>
</evidence>
<reference evidence="1" key="2">
    <citation type="submission" date="2023-10" db="EMBL/GenBank/DDBJ databases">
        <authorList>
            <person name="Khurajog B."/>
        </authorList>
    </citation>
    <scope>NUCLEOTIDE SEQUENCE</scope>
    <source>
        <strain evidence="1">BF14</strain>
    </source>
</reference>
<comment type="caution">
    <text evidence="1">The sequence shown here is derived from an EMBL/GenBank/DDBJ whole genome shotgun (WGS) entry which is preliminary data.</text>
</comment>
<proteinExistence type="predicted"/>
<dbReference type="RefSeq" id="WP_002830700.1">
    <property type="nucleotide sequence ID" value="NZ_CP015206.1"/>
</dbReference>
<organism evidence="1 2">
    <name type="scientific">Pediococcus acidilactici</name>
    <dbReference type="NCBI Taxonomy" id="1254"/>
    <lineage>
        <taxon>Bacteria</taxon>
        <taxon>Bacillati</taxon>
        <taxon>Bacillota</taxon>
        <taxon>Bacilli</taxon>
        <taxon>Lactobacillales</taxon>
        <taxon>Lactobacillaceae</taxon>
        <taxon>Pediococcus</taxon>
        <taxon>Pediococcus acidilactici group</taxon>
    </lineage>
</organism>
<name>A0AAW8YPE8_PEDAC</name>
<sequence length="186" mass="21119">MFDGLRARFRQKKEEKQRAAKLAQKQYLEKLDKYKNSSLSDLEITIEDVILKKNEVAYYMGQELTSWLEPRKRTKSVSYSGVSGRVKIAKGVYIKTGSIKPMKQTQTTNVVIHQGVMVITNKRILLINHDEISQITYRNVVQVVPYSDGMAILRSSGKKITLTGFNGEIPSILLTRILTGDTEAHN</sequence>
<evidence type="ECO:0000313" key="2">
    <source>
        <dbReference type="Proteomes" id="UP001280415"/>
    </source>
</evidence>
<dbReference type="AlphaFoldDB" id="A0AAW8YPE8"/>
<dbReference type="EMBL" id="JAWJAX010000005">
    <property type="protein sequence ID" value="MDV2911334.1"/>
    <property type="molecule type" value="Genomic_DNA"/>
</dbReference>
<reference evidence="1" key="1">
    <citation type="journal article" date="2023" name="PeerJ">
        <title>Selection and evaluation of lactic acid bacteria from chicken feces in Thailand as potential probiotics.</title>
        <authorList>
            <person name="Khurajog B."/>
            <person name="Disastra Y."/>
            <person name="Lawwyne L.D."/>
            <person name="Sirichokchatchawan W."/>
            <person name="Niyomtham W."/>
            <person name="Yindee J."/>
            <person name="Hampson D.J."/>
            <person name="Prapasarakul N."/>
        </authorList>
    </citation>
    <scope>NUCLEOTIDE SEQUENCE</scope>
    <source>
        <strain evidence="1">BF14</strain>
    </source>
</reference>
<dbReference type="KEGG" id="paci:A4V11_04395"/>